<dbReference type="InterPro" id="IPR017368">
    <property type="entry name" value="Peptidase_M12A_astacin-9/10/11"/>
</dbReference>
<keyword evidence="4 9" id="KW-0378">Hydrolase</keyword>
<evidence type="ECO:0000256" key="6">
    <source>
        <dbReference type="ARBA" id="ARBA00023049"/>
    </source>
</evidence>
<keyword evidence="2 9" id="KW-0645">Protease</keyword>
<proteinExistence type="predicted"/>
<feature type="compositionally biased region" description="Gly residues" evidence="11">
    <location>
        <begin position="50"/>
        <end position="64"/>
    </location>
</feature>
<evidence type="ECO:0000259" key="12">
    <source>
        <dbReference type="PROSITE" id="PS51864"/>
    </source>
</evidence>
<protein>
    <recommendedName>
        <fullName evidence="10">Metalloendopeptidase</fullName>
        <ecNumber evidence="10">3.4.24.-</ecNumber>
    </recommendedName>
</protein>
<evidence type="ECO:0000256" key="8">
    <source>
        <dbReference type="ARBA" id="ARBA00023157"/>
    </source>
</evidence>
<evidence type="ECO:0000256" key="9">
    <source>
        <dbReference type="PROSITE-ProRule" id="PRU01211"/>
    </source>
</evidence>
<comment type="cofactor">
    <cofactor evidence="9 10">
        <name>Zn(2+)</name>
        <dbReference type="ChEBI" id="CHEBI:29105"/>
    </cofactor>
    <text evidence="9 10">Binds 1 zinc ion per subunit.</text>
</comment>
<dbReference type="SUPFAM" id="SSF55486">
    <property type="entry name" value="Metalloproteases ('zincins'), catalytic domain"/>
    <property type="match status" value="1"/>
</dbReference>
<dbReference type="GO" id="GO:0004222">
    <property type="term" value="F:metalloendopeptidase activity"/>
    <property type="evidence" value="ECO:0007669"/>
    <property type="project" value="UniProtKB-UniRule"/>
</dbReference>
<evidence type="ECO:0000256" key="7">
    <source>
        <dbReference type="ARBA" id="ARBA00023145"/>
    </source>
</evidence>
<feature type="binding site" evidence="9">
    <location>
        <position position="413"/>
    </location>
    <ligand>
        <name>Zn(2+)</name>
        <dbReference type="ChEBI" id="CHEBI:29105"/>
        <note>catalytic</note>
    </ligand>
</feature>
<gene>
    <name evidence="13" type="primary">Cni-nas-9</name>
    <name evidence="13" type="synonym">Cnig_chr_V.g16966</name>
    <name evidence="13" type="ORF">B9Z55_016966</name>
</gene>
<feature type="domain" description="Peptidase M12A" evidence="12">
    <location>
        <begin position="309"/>
        <end position="509"/>
    </location>
</feature>
<dbReference type="PANTHER" id="PTHR10127:SF815">
    <property type="entry name" value="ZINC METALLOPROTEINASE NAS-9"/>
    <property type="match status" value="1"/>
</dbReference>
<feature type="region of interest" description="Disordered" evidence="11">
    <location>
        <begin position="32"/>
        <end position="64"/>
    </location>
</feature>
<dbReference type="InterPro" id="IPR024079">
    <property type="entry name" value="MetalloPept_cat_dom_sf"/>
</dbReference>
<dbReference type="GO" id="GO:0006508">
    <property type="term" value="P:proteolysis"/>
    <property type="evidence" value="ECO:0007669"/>
    <property type="project" value="UniProtKB-KW"/>
</dbReference>
<evidence type="ECO:0000313" key="14">
    <source>
        <dbReference type="Proteomes" id="UP000230233"/>
    </source>
</evidence>
<evidence type="ECO:0000256" key="10">
    <source>
        <dbReference type="RuleBase" id="RU361183"/>
    </source>
</evidence>
<dbReference type="InterPro" id="IPR034035">
    <property type="entry name" value="Astacin-like_dom"/>
</dbReference>
<dbReference type="PANTHER" id="PTHR10127">
    <property type="entry name" value="DISCOIDIN, CUB, EGF, LAMININ , AND ZINC METALLOPROTEASE DOMAIN CONTAINING"/>
    <property type="match status" value="1"/>
</dbReference>
<keyword evidence="14" id="KW-1185">Reference proteome</keyword>
<dbReference type="STRING" id="1611254.A0A2G5T7L3"/>
<evidence type="ECO:0000256" key="11">
    <source>
        <dbReference type="SAM" id="MobiDB-lite"/>
    </source>
</evidence>
<evidence type="ECO:0000256" key="3">
    <source>
        <dbReference type="ARBA" id="ARBA00022723"/>
    </source>
</evidence>
<evidence type="ECO:0000256" key="2">
    <source>
        <dbReference type="ARBA" id="ARBA00022670"/>
    </source>
</evidence>
<dbReference type="PIRSF" id="PIRSF038055">
    <property type="entry name" value="Nas9/Nas10/Nas11"/>
    <property type="match status" value="1"/>
</dbReference>
<feature type="active site" evidence="9">
    <location>
        <position position="404"/>
    </location>
</feature>
<evidence type="ECO:0000313" key="13">
    <source>
        <dbReference type="EMBL" id="PIC23179.1"/>
    </source>
</evidence>
<dbReference type="GO" id="GO:0008270">
    <property type="term" value="F:zinc ion binding"/>
    <property type="evidence" value="ECO:0007669"/>
    <property type="project" value="UniProtKB-UniRule"/>
</dbReference>
<dbReference type="Proteomes" id="UP000230233">
    <property type="component" value="Chromosome V"/>
</dbReference>
<evidence type="ECO:0000256" key="4">
    <source>
        <dbReference type="ARBA" id="ARBA00022801"/>
    </source>
</evidence>
<organism evidence="13 14">
    <name type="scientific">Caenorhabditis nigoni</name>
    <dbReference type="NCBI Taxonomy" id="1611254"/>
    <lineage>
        <taxon>Eukaryota</taxon>
        <taxon>Metazoa</taxon>
        <taxon>Ecdysozoa</taxon>
        <taxon>Nematoda</taxon>
        <taxon>Chromadorea</taxon>
        <taxon>Rhabditida</taxon>
        <taxon>Rhabditina</taxon>
        <taxon>Rhabditomorpha</taxon>
        <taxon>Rhabditoidea</taxon>
        <taxon>Rhabditidae</taxon>
        <taxon>Peloderinae</taxon>
        <taxon>Caenorhabditis</taxon>
    </lineage>
</organism>
<sequence length="629" mass="69828">MISIFLLLVPFCSTQIIPELLAGIRGGRFGNGGGPRGFDRSHGGFDDGFQGPGGPGGFDGPRGPGRGGLGGLIGNLAANIGQQMGLNDADVIGDLRGASRSEWGAKARHFCRRYPGHPKCQRGQLPQFTDVPTIIETIIYNAGDLLPRVPLLNIRDPLAGLNSELVGFIKGLQSQFGQLSSQQRNDIQNSCRSFKCDQQSPQNTQAKHELMSKMLAFDQAVGGKSAPAHDKVNLRFDRTQQVKQAMLKRANLSHIIVPADNGVFDRDVLLTEHQANFLLNELGEAGRGADVAPGVPGGRSPRSGVFFQENMVQKWDIWKPIQYTLDDSLEESDKKDIRDALHEISINTCILFKYNATPKGYHLNYMKVDSTTFCGLSYVGRTDPANPIYLSFQCGDNRGVAMHETMHALGVSHQHLRLDRNKYIKIDWSNIDPQHYDTFAISDAKLYTSYGTKYAYDSIMHYNAYLGAKDPSKPTMIPLVNPAENTPKLGQRAKLTRADIRLLKKMYCRPGCDDQNVHCGTWALHGYFVISVDNKMDILENGNKTRKTTTKQDIITELFGYSKPVGDVEIDVLRRHRLVSLLGSLLELVQILGLDTIVRFFGVLHKLTHQNPRLSVIITFHSNQTAQFH</sequence>
<dbReference type="Pfam" id="PF01400">
    <property type="entry name" value="Astacin"/>
    <property type="match status" value="1"/>
</dbReference>
<dbReference type="InterPro" id="IPR006026">
    <property type="entry name" value="Peptidase_Metallo"/>
</dbReference>
<keyword evidence="7" id="KW-0865">Zymogen</keyword>
<dbReference type="EMBL" id="PDUG01000005">
    <property type="protein sequence ID" value="PIC23179.1"/>
    <property type="molecule type" value="Genomic_DNA"/>
</dbReference>
<comment type="caution">
    <text evidence="13">The sequence shown here is derived from an EMBL/GenBank/DDBJ whole genome shotgun (WGS) entry which is preliminary data.</text>
</comment>
<dbReference type="AlphaFoldDB" id="A0A2G5T7L3"/>
<dbReference type="FunFam" id="3.40.390.10:FF:000050">
    <property type="entry name" value="Metalloendopeptidase"/>
    <property type="match status" value="1"/>
</dbReference>
<dbReference type="PRINTS" id="PR00480">
    <property type="entry name" value="ASTACIN"/>
</dbReference>
<dbReference type="CDD" id="cd04280">
    <property type="entry name" value="ZnMc_astacin_like"/>
    <property type="match status" value="1"/>
</dbReference>
<keyword evidence="8" id="KW-1015">Disulfide bond</keyword>
<name>A0A2G5T7L3_9PELO</name>
<reference evidence="14" key="1">
    <citation type="submission" date="2017-10" db="EMBL/GenBank/DDBJ databases">
        <title>Rapid genome shrinkage in a self-fertile nematode reveals novel sperm competition proteins.</title>
        <authorList>
            <person name="Yin D."/>
            <person name="Schwarz E.M."/>
            <person name="Thomas C.G."/>
            <person name="Felde R.L."/>
            <person name="Korf I.F."/>
            <person name="Cutter A.D."/>
            <person name="Schartner C.M."/>
            <person name="Ralston E.J."/>
            <person name="Meyer B.J."/>
            <person name="Haag E.S."/>
        </authorList>
    </citation>
    <scope>NUCLEOTIDE SEQUENCE [LARGE SCALE GENOMIC DNA]</scope>
    <source>
        <strain evidence="14">JU1422</strain>
    </source>
</reference>
<dbReference type="Gene3D" id="3.40.390.10">
    <property type="entry name" value="Collagenase (Catalytic Domain)"/>
    <property type="match status" value="1"/>
</dbReference>
<dbReference type="PROSITE" id="PS51864">
    <property type="entry name" value="ASTACIN"/>
    <property type="match status" value="1"/>
</dbReference>
<dbReference type="InterPro" id="IPR001506">
    <property type="entry name" value="Peptidase_M12A"/>
</dbReference>
<accession>A0A2G5T7L3</accession>
<dbReference type="OrthoDB" id="291007at2759"/>
<evidence type="ECO:0000256" key="5">
    <source>
        <dbReference type="ARBA" id="ARBA00022833"/>
    </source>
</evidence>
<dbReference type="EC" id="3.4.24.-" evidence="10"/>
<comment type="function">
    <text evidence="1">Metalloprotease.</text>
</comment>
<dbReference type="SMART" id="SM00235">
    <property type="entry name" value="ZnMc"/>
    <property type="match status" value="1"/>
</dbReference>
<evidence type="ECO:0000256" key="1">
    <source>
        <dbReference type="ARBA" id="ARBA00002657"/>
    </source>
</evidence>
<feature type="binding site" evidence="9">
    <location>
        <position position="407"/>
    </location>
    <ligand>
        <name>Zn(2+)</name>
        <dbReference type="ChEBI" id="CHEBI:29105"/>
        <note>catalytic</note>
    </ligand>
</feature>
<feature type="binding site" evidence="9">
    <location>
        <position position="403"/>
    </location>
    <ligand>
        <name>Zn(2+)</name>
        <dbReference type="ChEBI" id="CHEBI:29105"/>
        <note>catalytic</note>
    </ligand>
</feature>
<keyword evidence="6 9" id="KW-0482">Metalloprotease</keyword>
<keyword evidence="3 9" id="KW-0479">Metal-binding</keyword>
<comment type="caution">
    <text evidence="9">Lacks conserved residue(s) required for the propagation of feature annotation.</text>
</comment>
<keyword evidence="5 9" id="KW-0862">Zinc</keyword>